<dbReference type="PANTHER" id="PTHR11717:SF7">
    <property type="entry name" value="LOW MOLECULAR WEIGHT PHOSPHOTYROSINE PROTEIN PHOSPHATASE"/>
    <property type="match status" value="1"/>
</dbReference>
<dbReference type="InterPro" id="IPR023485">
    <property type="entry name" value="Ptyr_pPase"/>
</dbReference>
<evidence type="ECO:0000256" key="1">
    <source>
        <dbReference type="ARBA" id="ARBA00011063"/>
    </source>
</evidence>
<dbReference type="CDD" id="cd16343">
    <property type="entry name" value="LMWPTP"/>
    <property type="match status" value="1"/>
</dbReference>
<evidence type="ECO:0000313" key="7">
    <source>
        <dbReference type="Proteomes" id="UP000188174"/>
    </source>
</evidence>
<comment type="similarity">
    <text evidence="1">Belongs to the low molecular weight phosphotyrosine protein phosphatase family.</text>
</comment>
<sequence>MTRLPHAVLFVCLGNICRSPLAEGVFRDIVQEAGLADSFVVDSAGTGAWHIGNPPDPRSIEIAARHEVDISAQRARQVRADDFRRFDTIVAMDRDNLAALKRMGGASSPRLRLLLNGPPQDVPDPYYGGPDGFEQVYQLVRTGGQRLLKDLMTSA</sequence>
<feature type="domain" description="Phosphotyrosine protein phosphatase I" evidence="5">
    <location>
        <begin position="6"/>
        <end position="150"/>
    </location>
</feature>
<evidence type="ECO:0000256" key="3">
    <source>
        <dbReference type="ARBA" id="ARBA00022801"/>
    </source>
</evidence>
<accession>A0ABM6IA49</accession>
<evidence type="ECO:0000256" key="2">
    <source>
        <dbReference type="ARBA" id="ARBA00013064"/>
    </source>
</evidence>
<name>A0ABM6IA49_9HYPH</name>
<gene>
    <name evidence="6" type="ORF">B0E33_13615</name>
</gene>
<reference evidence="6 7" key="1">
    <citation type="submission" date="2017-02" db="EMBL/GenBank/DDBJ databases">
        <authorList>
            <person name="Jeong S."/>
        </authorList>
    </citation>
    <scope>NUCLEOTIDE SEQUENCE [LARGE SCALE GENOMIC DNA]</scope>
    <source>
        <strain evidence="6 7">RMAR6-6</strain>
    </source>
</reference>
<dbReference type="EMBL" id="CP019630">
    <property type="protein sequence ID" value="AQQ07378.1"/>
    <property type="molecule type" value="Genomic_DNA"/>
</dbReference>
<evidence type="ECO:0000256" key="4">
    <source>
        <dbReference type="ARBA" id="ARBA00022912"/>
    </source>
</evidence>
<evidence type="ECO:0000259" key="5">
    <source>
        <dbReference type="SMART" id="SM00226"/>
    </source>
</evidence>
<dbReference type="InterPro" id="IPR017867">
    <property type="entry name" value="Tyr_phospatase_low_mol_wt"/>
</dbReference>
<dbReference type="SUPFAM" id="SSF52788">
    <property type="entry name" value="Phosphotyrosine protein phosphatases I"/>
    <property type="match status" value="1"/>
</dbReference>
<dbReference type="SMART" id="SM00226">
    <property type="entry name" value="LMWPc"/>
    <property type="match status" value="1"/>
</dbReference>
<dbReference type="EC" id="3.1.3.48" evidence="2"/>
<organism evidence="6 7">
    <name type="scientific">Roseibium algicola</name>
    <dbReference type="NCBI Taxonomy" id="2857014"/>
    <lineage>
        <taxon>Bacteria</taxon>
        <taxon>Pseudomonadati</taxon>
        <taxon>Pseudomonadota</taxon>
        <taxon>Alphaproteobacteria</taxon>
        <taxon>Hyphomicrobiales</taxon>
        <taxon>Stappiaceae</taxon>
        <taxon>Roseibium</taxon>
    </lineage>
</organism>
<dbReference type="InterPro" id="IPR050438">
    <property type="entry name" value="LMW_PTPase"/>
</dbReference>
<dbReference type="Pfam" id="PF01451">
    <property type="entry name" value="LMWPc"/>
    <property type="match status" value="1"/>
</dbReference>
<evidence type="ECO:0000313" key="6">
    <source>
        <dbReference type="EMBL" id="AQQ07378.1"/>
    </source>
</evidence>
<proteinExistence type="inferred from homology"/>
<keyword evidence="7" id="KW-1185">Reference proteome</keyword>
<dbReference type="PANTHER" id="PTHR11717">
    <property type="entry name" value="LOW MOLECULAR WEIGHT PROTEIN TYROSINE PHOSPHATASE"/>
    <property type="match status" value="1"/>
</dbReference>
<dbReference type="Gene3D" id="3.40.50.2300">
    <property type="match status" value="1"/>
</dbReference>
<dbReference type="Proteomes" id="UP000188174">
    <property type="component" value="Chromosome"/>
</dbReference>
<keyword evidence="3" id="KW-0378">Hydrolase</keyword>
<dbReference type="PRINTS" id="PR00719">
    <property type="entry name" value="LMWPTPASE"/>
</dbReference>
<dbReference type="InterPro" id="IPR036196">
    <property type="entry name" value="Ptyr_pPase_sf"/>
</dbReference>
<protein>
    <recommendedName>
        <fullName evidence="2">protein-tyrosine-phosphatase</fullName>
        <ecNumber evidence="2">3.1.3.48</ecNumber>
    </recommendedName>
</protein>
<keyword evidence="4" id="KW-0904">Protein phosphatase</keyword>